<keyword evidence="4" id="KW-0472">Membrane</keyword>
<proteinExistence type="predicted"/>
<evidence type="ECO:0000313" key="6">
    <source>
        <dbReference type="EMBL" id="MBB5686017.1"/>
    </source>
</evidence>
<keyword evidence="7" id="KW-1185">Reference proteome</keyword>
<sequence>MGKVLKWAGGMALGLALMLLAAIWALDTGPGHRFVIDRIERMAPKSGLKIKIGRIEGSIYGKAAIRDLRIYDAQGLLLDSPDVKLDWAPFAFLLSDRLDISSLTAPLATLHRGPSFNPSEKTGPILPDFDIRIGALRIDRLRFEPAVAGQRRIGRIDGKADIRAGRAMIVLNAGVEGGADRLALTLDAEPDRDRFDIDADLDAPANGVFGKLLGTVQPVKLSVKGDGLWSAWKGVALLDMGNQRIADLKLGATKGVYDLNGFLAPSLVTKGKLQTLSAPRILVDGSATFANRRLDAKVSLRSSALSANAAGTLDLGRSSFDNMRITANLLQPKSLFPNMSGDRVQLRLLLDGSFDSANFEYLLTAPRVAFDQTGFEDVRASGKGRLSKQPVAVPLSLTARRVTGVGDVAGGILANLKVDGLLKVTSKTLVGDALQVRSDKLTSKVSVFVDLVTGRYEVTISGQLGRYLIPGLGIVDVKTELSVVPGANGKGARVAGRGQVWVRRFDNAFLASLAGGLPYIDTALERGPDGVLYLRNLKLTAPALRLTGNGLRRNDGTFHFEGSGTQRQYGPFRITLDGDISRPKLDLIFARPMDALGLSNVRVMLNPNAQGFVYRAAGGSMLGPFTSLGAILLPANQPAVIQIAELRVSGTTAKGSLRSVTGGFDGRLAIAGGGLDGTLAFAPVRGMQQIIADLTASGAQFAGPPPLSIRRGRVQATMLLDPAGTTIDAKINARGIRRGNIVLASLVADAKIVGGNGVVNAKLSGQRGRAFDITTVATFTDDRIELTGEGTIDRKPAKLVTPAVLTKDGGGWRLAETVLNFAGGTAKVSGRFGDGPNEIDATLAQMPLSITDMFYPDLGLGGVASGTLRYRQTGPGLPSGRADLKIRGLSRSGLVLSSKPIDVGITAVLEGNRAAARAVAASGGKIIGRAQARLAPLGAGDLMTRLQNAPLFAQLRYDGPADTLWRLTGVEIFDLSGQVAIGADMTGRLADPVIRGSVRTQNARLESAVTGTILTNMQASGRFNGSRLVLDQFKADAGSGGSVTGRGSFYLASATGFGIDLAIDAKNAVLLNRDDLDATVTGPLTIKTDARGGVIAGDVRLDRSAFELGRASAAQSIPRLNVREINRRGEEIIRPVAAQPWRLAIKANAPNRLMVSGLGLESEWRAALDIGGTVESPSIVGRADLVRGGYEFAGRRFDLERGSIRFNGNVPIDPTLDIVAQADTQGVNATIRVSGTGQRPEISFSSVPAMPEDELLSRLLFGTSITNLSAPEALQLAAAVASLQGGGGGLNPINAVRQAAGLDRLRILPADVTTGQGTSVAAGKYLTRRIYVEVITDGAGYSATRAEFQITRWLSLLSSISTLGRESVNLRVSKDY</sequence>
<comment type="subcellular location">
    <subcellularLocation>
        <location evidence="1">Membrane</location>
        <topology evidence="1">Single-pass membrane protein</topology>
    </subcellularLocation>
</comment>
<protein>
    <submittedName>
        <fullName evidence="6">Translocation and assembly module TamB</fullName>
    </submittedName>
</protein>
<keyword evidence="3" id="KW-1133">Transmembrane helix</keyword>
<comment type="caution">
    <text evidence="6">The sequence shown here is derived from an EMBL/GenBank/DDBJ whole genome shotgun (WGS) entry which is preliminary data.</text>
</comment>
<dbReference type="Pfam" id="PF04357">
    <property type="entry name" value="TamB"/>
    <property type="match status" value="1"/>
</dbReference>
<dbReference type="GO" id="GO:0097347">
    <property type="term" value="C:TAM protein secretion complex"/>
    <property type="evidence" value="ECO:0007669"/>
    <property type="project" value="TreeGrafter"/>
</dbReference>
<dbReference type="GO" id="GO:0009306">
    <property type="term" value="P:protein secretion"/>
    <property type="evidence" value="ECO:0007669"/>
    <property type="project" value="InterPro"/>
</dbReference>
<dbReference type="PANTHER" id="PTHR36985:SF1">
    <property type="entry name" value="TRANSLOCATION AND ASSEMBLY MODULE SUBUNIT TAMB"/>
    <property type="match status" value="1"/>
</dbReference>
<dbReference type="GO" id="GO:0005886">
    <property type="term" value="C:plasma membrane"/>
    <property type="evidence" value="ECO:0007669"/>
    <property type="project" value="InterPro"/>
</dbReference>
<evidence type="ECO:0000256" key="4">
    <source>
        <dbReference type="ARBA" id="ARBA00023136"/>
    </source>
</evidence>
<dbReference type="Proteomes" id="UP000549617">
    <property type="component" value="Unassembled WGS sequence"/>
</dbReference>
<evidence type="ECO:0000259" key="5">
    <source>
        <dbReference type="Pfam" id="PF04357"/>
    </source>
</evidence>
<dbReference type="EMBL" id="JACIJC010000003">
    <property type="protein sequence ID" value="MBB5686017.1"/>
    <property type="molecule type" value="Genomic_DNA"/>
</dbReference>
<organism evidence="6 7">
    <name type="scientific">Sphingobium boeckii</name>
    <dbReference type="NCBI Taxonomy" id="1082345"/>
    <lineage>
        <taxon>Bacteria</taxon>
        <taxon>Pseudomonadati</taxon>
        <taxon>Pseudomonadota</taxon>
        <taxon>Alphaproteobacteria</taxon>
        <taxon>Sphingomonadales</taxon>
        <taxon>Sphingomonadaceae</taxon>
        <taxon>Sphingobium</taxon>
    </lineage>
</organism>
<evidence type="ECO:0000256" key="3">
    <source>
        <dbReference type="ARBA" id="ARBA00022989"/>
    </source>
</evidence>
<dbReference type="InterPro" id="IPR007452">
    <property type="entry name" value="TamB_C"/>
</dbReference>
<evidence type="ECO:0000256" key="1">
    <source>
        <dbReference type="ARBA" id="ARBA00004167"/>
    </source>
</evidence>
<accession>A0A7W9AHY3</accession>
<name>A0A7W9AHY3_9SPHN</name>
<evidence type="ECO:0000256" key="2">
    <source>
        <dbReference type="ARBA" id="ARBA00022692"/>
    </source>
</evidence>
<gene>
    <name evidence="6" type="ORF">FHS49_002033</name>
</gene>
<evidence type="ECO:0000313" key="7">
    <source>
        <dbReference type="Proteomes" id="UP000549617"/>
    </source>
</evidence>
<keyword evidence="2" id="KW-0812">Transmembrane</keyword>
<reference evidence="6 7" key="1">
    <citation type="submission" date="2020-08" db="EMBL/GenBank/DDBJ databases">
        <title>Genomic Encyclopedia of Type Strains, Phase IV (KMG-IV): sequencing the most valuable type-strain genomes for metagenomic binning, comparative biology and taxonomic classification.</title>
        <authorList>
            <person name="Goeker M."/>
        </authorList>
    </citation>
    <scope>NUCLEOTIDE SEQUENCE [LARGE SCALE GENOMIC DNA]</scope>
    <source>
        <strain evidence="6 7">DSM 25079</strain>
    </source>
</reference>
<feature type="domain" description="Translocation and assembly module TamB C-terminal" evidence="5">
    <location>
        <begin position="1033"/>
        <end position="1376"/>
    </location>
</feature>
<dbReference type="RefSeq" id="WP_184017986.1">
    <property type="nucleotide sequence ID" value="NZ_JACIJC010000003.1"/>
</dbReference>
<dbReference type="PANTHER" id="PTHR36985">
    <property type="entry name" value="TRANSLOCATION AND ASSEMBLY MODULE SUBUNIT TAMB"/>
    <property type="match status" value="1"/>
</dbReference>